<evidence type="ECO:0000256" key="4">
    <source>
        <dbReference type="ARBA" id="ARBA00023159"/>
    </source>
</evidence>
<organism evidence="6">
    <name type="scientific">Arundo donax</name>
    <name type="common">Giant reed</name>
    <name type="synonym">Donax arundinaceus</name>
    <dbReference type="NCBI Taxonomy" id="35708"/>
    <lineage>
        <taxon>Eukaryota</taxon>
        <taxon>Viridiplantae</taxon>
        <taxon>Streptophyta</taxon>
        <taxon>Embryophyta</taxon>
        <taxon>Tracheophyta</taxon>
        <taxon>Spermatophyta</taxon>
        <taxon>Magnoliopsida</taxon>
        <taxon>Liliopsida</taxon>
        <taxon>Poales</taxon>
        <taxon>Poaceae</taxon>
        <taxon>PACMAD clade</taxon>
        <taxon>Arundinoideae</taxon>
        <taxon>Arundineae</taxon>
        <taxon>Arundo</taxon>
    </lineage>
</organism>
<keyword evidence="2" id="KW-0863">Zinc-finger</keyword>
<keyword evidence="1" id="KW-0479">Metal-binding</keyword>
<evidence type="ECO:0000256" key="1">
    <source>
        <dbReference type="ARBA" id="ARBA00022723"/>
    </source>
</evidence>
<feature type="region of interest" description="Disordered" evidence="5">
    <location>
        <begin position="1"/>
        <end position="24"/>
    </location>
</feature>
<reference evidence="6" key="1">
    <citation type="submission" date="2014-09" db="EMBL/GenBank/DDBJ databases">
        <authorList>
            <person name="Magalhaes I.L.F."/>
            <person name="Oliveira U."/>
            <person name="Santos F.R."/>
            <person name="Vidigal T.H.D.A."/>
            <person name="Brescovit A.D."/>
            <person name="Santos A.J."/>
        </authorList>
    </citation>
    <scope>NUCLEOTIDE SEQUENCE</scope>
    <source>
        <tissue evidence="6">Shoot tissue taken approximately 20 cm above the soil surface</tissue>
    </source>
</reference>
<keyword evidence="3" id="KW-0862">Zinc</keyword>
<evidence type="ECO:0000313" key="6">
    <source>
        <dbReference type="EMBL" id="JAD30305.1"/>
    </source>
</evidence>
<reference evidence="6" key="2">
    <citation type="journal article" date="2015" name="Data Brief">
        <title>Shoot transcriptome of the giant reed, Arundo donax.</title>
        <authorList>
            <person name="Barrero R.A."/>
            <person name="Guerrero F.D."/>
            <person name="Moolhuijzen P."/>
            <person name="Goolsby J.A."/>
            <person name="Tidwell J."/>
            <person name="Bellgard S.E."/>
            <person name="Bellgard M.I."/>
        </authorList>
    </citation>
    <scope>NUCLEOTIDE SEQUENCE</scope>
    <source>
        <tissue evidence="6">Shoot tissue taken approximately 20 cm above the soil surface</tissue>
    </source>
</reference>
<accession>A0A0A8Z0N5</accession>
<keyword evidence="4" id="KW-0010">Activator</keyword>
<evidence type="ECO:0000256" key="5">
    <source>
        <dbReference type="SAM" id="MobiDB-lite"/>
    </source>
</evidence>
<dbReference type="EMBL" id="GBRH01267590">
    <property type="protein sequence ID" value="JAD30305.1"/>
    <property type="molecule type" value="Transcribed_RNA"/>
</dbReference>
<dbReference type="GO" id="GO:0030154">
    <property type="term" value="P:cell differentiation"/>
    <property type="evidence" value="ECO:0007669"/>
    <property type="project" value="TreeGrafter"/>
</dbReference>
<protein>
    <submittedName>
        <fullName evidence="6">Uncharacterized protein</fullName>
    </submittedName>
</protein>
<evidence type="ECO:0000256" key="3">
    <source>
        <dbReference type="ARBA" id="ARBA00022833"/>
    </source>
</evidence>
<dbReference type="GO" id="GO:0008270">
    <property type="term" value="F:zinc ion binding"/>
    <property type="evidence" value="ECO:0007669"/>
    <property type="project" value="UniProtKB-KW"/>
</dbReference>
<evidence type="ECO:0000256" key="2">
    <source>
        <dbReference type="ARBA" id="ARBA00022771"/>
    </source>
</evidence>
<dbReference type="GO" id="GO:0005634">
    <property type="term" value="C:nucleus"/>
    <property type="evidence" value="ECO:0007669"/>
    <property type="project" value="TreeGrafter"/>
</dbReference>
<dbReference type="AlphaFoldDB" id="A0A0A8Z0N5"/>
<dbReference type="PANTHER" id="PTHR45658">
    <property type="entry name" value="GATA TRANSCRIPTION FACTOR"/>
    <property type="match status" value="1"/>
</dbReference>
<dbReference type="PANTHER" id="PTHR45658:SF42">
    <property type="entry name" value="GATA TRANSCRIPTION FACTOR 1"/>
    <property type="match status" value="1"/>
</dbReference>
<dbReference type="InterPro" id="IPR051140">
    <property type="entry name" value="GATA_TF"/>
</dbReference>
<proteinExistence type="predicted"/>
<sequence>MRYKSGRLVPEYRPLKSPTFSPEMHSNWHHRVVETRRQWEESAKASAAADGDR</sequence>
<name>A0A0A8Z0N5_ARUDO</name>